<dbReference type="RefSeq" id="WP_075725919.1">
    <property type="nucleotide sequence ID" value="NZ_LTDM01000014.1"/>
</dbReference>
<dbReference type="Pfam" id="PF06114">
    <property type="entry name" value="Peptidase_M78"/>
    <property type="match status" value="1"/>
</dbReference>
<organism evidence="2 3">
    <name type="scientific">Tissierella creatinophila DSM 6911</name>
    <dbReference type="NCBI Taxonomy" id="1123403"/>
    <lineage>
        <taxon>Bacteria</taxon>
        <taxon>Bacillati</taxon>
        <taxon>Bacillota</taxon>
        <taxon>Tissierellia</taxon>
        <taxon>Tissierellales</taxon>
        <taxon>Tissierellaceae</taxon>
        <taxon>Tissierella</taxon>
    </lineage>
</organism>
<evidence type="ECO:0000259" key="1">
    <source>
        <dbReference type="Pfam" id="PF06114"/>
    </source>
</evidence>
<protein>
    <recommendedName>
        <fullName evidence="1">IrrE N-terminal-like domain-containing protein</fullName>
    </recommendedName>
</protein>
<comment type="caution">
    <text evidence="2">The sequence shown here is derived from an EMBL/GenBank/DDBJ whole genome shotgun (WGS) entry which is preliminary data.</text>
</comment>
<evidence type="ECO:0000313" key="2">
    <source>
        <dbReference type="EMBL" id="OLS02920.1"/>
    </source>
</evidence>
<dbReference type="EMBL" id="LTDM01000014">
    <property type="protein sequence ID" value="OLS02920.1"/>
    <property type="molecule type" value="Genomic_DNA"/>
</dbReference>
<evidence type="ECO:0000313" key="3">
    <source>
        <dbReference type="Proteomes" id="UP000186112"/>
    </source>
</evidence>
<keyword evidence="3" id="KW-1185">Reference proteome</keyword>
<dbReference type="AlphaFoldDB" id="A0A1U7M6N8"/>
<name>A0A1U7M6N8_TISCR</name>
<reference evidence="2 3" key="1">
    <citation type="submission" date="2016-02" db="EMBL/GenBank/DDBJ databases">
        <title>Genome sequence of Tissierella creatinophila DSM 6911.</title>
        <authorList>
            <person name="Poehlein A."/>
            <person name="Daniel R."/>
        </authorList>
    </citation>
    <scope>NUCLEOTIDE SEQUENCE [LARGE SCALE GENOMIC DNA]</scope>
    <source>
        <strain evidence="2 3">DSM 6911</strain>
    </source>
</reference>
<sequence>MYEELVKEAEKENIEVVEIAFRSKKIKGLYSDGVIATNKNMSDKDKLVTLAEEIGHYYTSYGDILDQTDIVNRKQERQARIWAYKKLIGITNLINAYEAGVQNRYELSEYLGITEEFIEEALDYYKQLYGLYVTLDNYVVYFEPLGIMKIL</sequence>
<gene>
    <name evidence="2" type="ORF">TICRE_10740</name>
</gene>
<accession>A0A1U7M6N8</accession>
<feature type="domain" description="IrrE N-terminal-like" evidence="1">
    <location>
        <begin position="9"/>
        <end position="122"/>
    </location>
</feature>
<dbReference type="OrthoDB" id="1707128at2"/>
<dbReference type="InterPro" id="IPR010359">
    <property type="entry name" value="IrrE_HExxH"/>
</dbReference>
<dbReference type="Proteomes" id="UP000186112">
    <property type="component" value="Unassembled WGS sequence"/>
</dbReference>
<proteinExistence type="predicted"/>